<feature type="region of interest" description="Disordered" evidence="1">
    <location>
        <begin position="1"/>
        <end position="106"/>
    </location>
</feature>
<evidence type="ECO:0000313" key="2">
    <source>
        <dbReference type="EMBL" id="KAB8621927.1"/>
    </source>
</evidence>
<organism evidence="2 3">
    <name type="scientific">Carpinus fangiana</name>
    <dbReference type="NCBI Taxonomy" id="176857"/>
    <lineage>
        <taxon>Eukaryota</taxon>
        <taxon>Viridiplantae</taxon>
        <taxon>Streptophyta</taxon>
        <taxon>Embryophyta</taxon>
        <taxon>Tracheophyta</taxon>
        <taxon>Spermatophyta</taxon>
        <taxon>Magnoliopsida</taxon>
        <taxon>eudicotyledons</taxon>
        <taxon>Gunneridae</taxon>
        <taxon>Pentapetalae</taxon>
        <taxon>rosids</taxon>
        <taxon>fabids</taxon>
        <taxon>Fagales</taxon>
        <taxon>Betulaceae</taxon>
        <taxon>Carpinus</taxon>
    </lineage>
</organism>
<gene>
    <name evidence="2" type="ORF">FH972_026036</name>
</gene>
<proteinExistence type="predicted"/>
<accession>A0A5N6L3A7</accession>
<reference evidence="2 3" key="1">
    <citation type="submission" date="2019-06" db="EMBL/GenBank/DDBJ databases">
        <title>A chromosomal-level reference genome of Carpinus fangiana (Coryloideae, Betulaceae).</title>
        <authorList>
            <person name="Yang X."/>
            <person name="Wang Z."/>
            <person name="Zhang L."/>
            <person name="Hao G."/>
            <person name="Liu J."/>
            <person name="Yang Y."/>
        </authorList>
    </citation>
    <scope>NUCLEOTIDE SEQUENCE [LARGE SCALE GENOMIC DNA]</scope>
    <source>
        <strain evidence="2">Cfa_2016G</strain>
        <tissue evidence="2">Leaf</tissue>
    </source>
</reference>
<keyword evidence="3" id="KW-1185">Reference proteome</keyword>
<evidence type="ECO:0000313" key="3">
    <source>
        <dbReference type="Proteomes" id="UP000327013"/>
    </source>
</evidence>
<dbReference type="EMBL" id="VIBQ01000075">
    <property type="protein sequence ID" value="KAB8621927.1"/>
    <property type="molecule type" value="Genomic_DNA"/>
</dbReference>
<evidence type="ECO:0000256" key="1">
    <source>
        <dbReference type="SAM" id="MobiDB-lite"/>
    </source>
</evidence>
<dbReference type="Proteomes" id="UP000327013">
    <property type="component" value="Unassembled WGS sequence"/>
</dbReference>
<sequence length="185" mass="19429">MPKRERCGAEPEGEEGEGEGKVRTFVVCDRGIASPERPGPANTLAASPGFLHSLAPRPGDEVSCSGSPAASEDAENASSLESSEIRRSIRTRRLAPGATRRPAGSTVVISPLPSPQHILGTGQAYPFFGVISTVSARLQHNAPHVYSYSDPNSPGGPALVPDGWPISMRSSLHSAPCRRGPLPRC</sequence>
<dbReference type="AlphaFoldDB" id="A0A5N6L3A7"/>
<protein>
    <submittedName>
        <fullName evidence="2">Uncharacterized protein</fullName>
    </submittedName>
</protein>
<comment type="caution">
    <text evidence="2">The sequence shown here is derived from an EMBL/GenBank/DDBJ whole genome shotgun (WGS) entry which is preliminary data.</text>
</comment>
<name>A0A5N6L3A7_9ROSI</name>